<evidence type="ECO:0000313" key="1">
    <source>
        <dbReference type="EMBL" id="EML7082759.1"/>
    </source>
</evidence>
<evidence type="ECO:0000313" key="6">
    <source>
        <dbReference type="Proteomes" id="UP000868497"/>
    </source>
</evidence>
<accession>A0A2U4EB62</accession>
<proteinExistence type="predicted"/>
<dbReference type="PROSITE" id="PS51257">
    <property type="entry name" value="PROKAR_LIPOPROTEIN"/>
    <property type="match status" value="1"/>
</dbReference>
<dbReference type="EMBL" id="DACSEO010000098">
    <property type="protein sequence ID" value="HAT1684440.1"/>
    <property type="molecule type" value="Genomic_DNA"/>
</dbReference>
<evidence type="ECO:0000313" key="2">
    <source>
        <dbReference type="EMBL" id="HAT1684440.1"/>
    </source>
</evidence>
<evidence type="ECO:0000313" key="5">
    <source>
        <dbReference type="Proteomes" id="UP000673434"/>
    </source>
</evidence>
<dbReference type="Proteomes" id="UP000856143">
    <property type="component" value="Unassembled WGS sequence"/>
</dbReference>
<evidence type="ECO:0000313" key="3">
    <source>
        <dbReference type="EMBL" id="HAU4358742.1"/>
    </source>
</evidence>
<keyword evidence="5" id="KW-1185">Reference proteome</keyword>
<reference evidence="3" key="2">
    <citation type="submission" date="2019-09" db="EMBL/GenBank/DDBJ databases">
        <authorList>
            <consortium name="NCBI Pathogen Detection Project"/>
        </authorList>
    </citation>
    <scope>NUCLEOTIDE SEQUENCE</scope>
    <source>
        <strain evidence="3">AUSMDU00005748</strain>
        <strain evidence="2">R404</strain>
    </source>
</reference>
<name>A0A2U4EB62_KLEOX</name>
<dbReference type="EMBL" id="DACXIC010000028">
    <property type="protein sequence ID" value="HAU4358742.1"/>
    <property type="molecule type" value="Genomic_DNA"/>
</dbReference>
<reference evidence="1" key="4">
    <citation type="submission" date="2024-02" db="EMBL/GenBank/DDBJ databases">
        <authorList>
            <consortium name="Clinical and Environmental Microbiology Branch: Whole genome sequencing antimicrobial resistance pathogens in the healthcare setting"/>
        </authorList>
    </citation>
    <scope>NUCLEOTIDE SEQUENCE</scope>
    <source>
        <strain evidence="1">2023BB-00086</strain>
    </source>
</reference>
<organism evidence="3 6">
    <name type="scientific">Klebsiella oxytoca</name>
    <dbReference type="NCBI Taxonomy" id="571"/>
    <lineage>
        <taxon>Bacteria</taxon>
        <taxon>Pseudomonadati</taxon>
        <taxon>Pseudomonadota</taxon>
        <taxon>Gammaproteobacteria</taxon>
        <taxon>Enterobacterales</taxon>
        <taxon>Enterobacteriaceae</taxon>
        <taxon>Klebsiella/Raoultella group</taxon>
        <taxon>Klebsiella</taxon>
    </lineage>
</organism>
<dbReference type="Proteomes" id="UP000673434">
    <property type="component" value="Unassembled WGS sequence"/>
</dbReference>
<comment type="caution">
    <text evidence="3">The sequence shown here is derived from an EMBL/GenBank/DDBJ whole genome shotgun (WGS) entry which is preliminary data.</text>
</comment>
<protein>
    <submittedName>
        <fullName evidence="3">Uncharacterized protein</fullName>
    </submittedName>
</protein>
<dbReference type="RefSeq" id="WP_004102406.1">
    <property type="nucleotide sequence ID" value="NZ_ABFNOZ020000031.1"/>
</dbReference>
<reference evidence="3" key="1">
    <citation type="journal article" date="2018" name="Genome Biol.">
        <title>SKESA: strategic k-mer extension for scrupulous assemblies.</title>
        <authorList>
            <person name="Souvorov A."/>
            <person name="Agarwala R."/>
            <person name="Lipman D.J."/>
        </authorList>
    </citation>
    <scope>NUCLEOTIDE SEQUENCE</scope>
    <source>
        <strain evidence="3">AUSMDU00005748</strain>
        <strain evidence="2">R404</strain>
    </source>
</reference>
<sequence length="150" mass="14811">MRRVALITMLTLLGGCAQDISPNSYSVGSVGMVNRSIAGTIISARPVDIRGTSALGGAAGTAAGAAAGSAIGGGTRANIVGAIGGAVVGGLTGAALEASATKQTGMEYVIETENGNLMTVVQGNTPLFVEGNKILVLYGSPSRIIADPRH</sequence>
<dbReference type="Proteomes" id="UP000868497">
    <property type="component" value="Unassembled WGS sequence"/>
</dbReference>
<dbReference type="EMBL" id="ABNOCX020000005">
    <property type="protein sequence ID" value="EML7082759.1"/>
    <property type="molecule type" value="Genomic_DNA"/>
</dbReference>
<dbReference type="GeneID" id="93284761"/>
<dbReference type="AlphaFoldDB" id="A0A2U4EB62"/>
<evidence type="ECO:0000313" key="4">
    <source>
        <dbReference type="EMBL" id="MBQ0602573.1"/>
    </source>
</evidence>
<gene>
    <name evidence="3" type="ORF">F6W21_20670</name>
    <name evidence="2" type="ORF">I8Y21_005227</name>
    <name evidence="4" type="ORF">J7S78_22445</name>
    <name evidence="1" type="ORF">RYF40_003223</name>
</gene>
<reference evidence="4 5" key="3">
    <citation type="submission" date="2021-03" db="EMBL/GenBank/DDBJ databases">
        <authorList>
            <person name="Stanton E."/>
        </authorList>
    </citation>
    <scope>NUCLEOTIDE SEQUENCE [LARGE SCALE GENOMIC DNA]</scope>
    <source>
        <strain evidence="4 5">2020EL-00037</strain>
    </source>
</reference>
<dbReference type="EMBL" id="JAGKON010000026">
    <property type="protein sequence ID" value="MBQ0602573.1"/>
    <property type="molecule type" value="Genomic_DNA"/>
</dbReference>
<dbReference type="OrthoDB" id="9153141at2"/>